<sequence length="283" mass="29807">MILDSESRLPGSAEVARLLGISQVTLRTWEQRYGIGAGRREDNGRRRYTEEDIQRLRRMRALQAQGSSARDAARLVLTRSAAQATAGTRSARLVDAAEALDLAAVAGMLDDALVTLGVAATWTEIVAPVLSSLGANWTIHGERSVMTAEWALATAASAALDRYTTPEKASPGRRPVLLACGPAEGHDLPVKMLTAALRDHGAPALYLGGPVSVDVVRELTARFDPTDVVIWSIASHSADIALLKLLHDNGVPVRPAGPGWSGLPVVGEPAPASFLGALEAFGG</sequence>
<accession>A0ACD5BP09</accession>
<proteinExistence type="predicted"/>
<gene>
    <name evidence="1" type="ORF">LCL61_37110</name>
</gene>
<dbReference type="EMBL" id="CP150484">
    <property type="protein sequence ID" value="WYW21183.1"/>
    <property type="molecule type" value="Genomic_DNA"/>
</dbReference>
<reference evidence="1" key="1">
    <citation type="submission" date="2023-10" db="EMBL/GenBank/DDBJ databases">
        <title>Whole genome sequencing of actinobacterial strain Amycolatopsis sp. (BCA-696) identifies the underlying plant growth-promoting genes.</title>
        <authorList>
            <person name="Gandham P."/>
            <person name="Vadla N."/>
            <person name="Saji A."/>
            <person name="Srinivas V."/>
            <person name="Ruperao P."/>
            <person name="Selvanayagam S."/>
            <person name="Saxena R.K."/>
            <person name="Rathore A."/>
            <person name="Gopalakrishnan S."/>
            <person name="Thakur V."/>
        </authorList>
    </citation>
    <scope>NUCLEOTIDE SEQUENCE</scope>
    <source>
        <strain evidence="1">BCA-696</strain>
    </source>
</reference>
<evidence type="ECO:0000313" key="1">
    <source>
        <dbReference type="EMBL" id="WYW21183.1"/>
    </source>
</evidence>
<evidence type="ECO:0000313" key="2">
    <source>
        <dbReference type="Proteomes" id="UP001456344"/>
    </source>
</evidence>
<protein>
    <submittedName>
        <fullName evidence="1">MerR family transcriptional regulator</fullName>
    </submittedName>
</protein>
<keyword evidence="2" id="KW-1185">Reference proteome</keyword>
<name>A0ACD5BP09_9PSEU</name>
<dbReference type="Proteomes" id="UP001456344">
    <property type="component" value="Chromosome"/>
</dbReference>
<organism evidence="1 2">
    <name type="scientific">Amycolatopsis coloradensis</name>
    <dbReference type="NCBI Taxonomy" id="76021"/>
    <lineage>
        <taxon>Bacteria</taxon>
        <taxon>Bacillati</taxon>
        <taxon>Actinomycetota</taxon>
        <taxon>Actinomycetes</taxon>
        <taxon>Pseudonocardiales</taxon>
        <taxon>Pseudonocardiaceae</taxon>
        <taxon>Amycolatopsis</taxon>
    </lineage>
</organism>